<evidence type="ECO:0000313" key="2">
    <source>
        <dbReference type="Proteomes" id="UP001062846"/>
    </source>
</evidence>
<name>A0ACC0N2U6_RHOML</name>
<protein>
    <submittedName>
        <fullName evidence="1">Uncharacterized protein</fullName>
    </submittedName>
</protein>
<evidence type="ECO:0000313" key="1">
    <source>
        <dbReference type="EMBL" id="KAI8547454.1"/>
    </source>
</evidence>
<dbReference type="EMBL" id="CM046394">
    <property type="protein sequence ID" value="KAI8547454.1"/>
    <property type="molecule type" value="Genomic_DNA"/>
</dbReference>
<proteinExistence type="predicted"/>
<keyword evidence="2" id="KW-1185">Reference proteome</keyword>
<accession>A0ACC0N2U6</accession>
<comment type="caution">
    <text evidence="1">The sequence shown here is derived from an EMBL/GenBank/DDBJ whole genome shotgun (WGS) entry which is preliminary data.</text>
</comment>
<sequence length="431" mass="49274">MRWVLPRILHAGASIHRLMRRRLRSLVYSTLLPSRRLGFGGFLQYRPPVGGPEAAIVCREPKQHLSVLNVPRNRRLEARGGSNEVHNWFLALSEQVQELVRAAGFEAFVLGLNLPKIDWSLMTSLVERWWDTTNTFHFPSAGEMTITPGDFSLLTGLRVGGIPLRVDPRVWERAGALEWFLGKVPPLHSRGHIDLAWLSKTFMKTDILTQVSVEQLVRAFLLYVLGQTLFANKDSSVHTQFLVLLQHLEAIREFDWGASALATLYGNPGACSRDKSPILGGHYRVLELWAFGHRLPFPTDTRHGNANCIPRYQRWLTGYRKPQSPVLTLPEWRRVLDRLTVDQVRFDPWDGVPEDTPLTHSRILDRTRSLLEGPFCRAWYLGDRVASQWRPRAKALQFIPPPPPASKRFTSLMSKEDLKNARIRDWAGLLL</sequence>
<gene>
    <name evidence="1" type="ORF">RHMOL_Rhmol07G0197100</name>
</gene>
<organism evidence="1 2">
    <name type="scientific">Rhododendron molle</name>
    <name type="common">Chinese azalea</name>
    <name type="synonym">Azalea mollis</name>
    <dbReference type="NCBI Taxonomy" id="49168"/>
    <lineage>
        <taxon>Eukaryota</taxon>
        <taxon>Viridiplantae</taxon>
        <taxon>Streptophyta</taxon>
        <taxon>Embryophyta</taxon>
        <taxon>Tracheophyta</taxon>
        <taxon>Spermatophyta</taxon>
        <taxon>Magnoliopsida</taxon>
        <taxon>eudicotyledons</taxon>
        <taxon>Gunneridae</taxon>
        <taxon>Pentapetalae</taxon>
        <taxon>asterids</taxon>
        <taxon>Ericales</taxon>
        <taxon>Ericaceae</taxon>
        <taxon>Ericoideae</taxon>
        <taxon>Rhodoreae</taxon>
        <taxon>Rhododendron</taxon>
    </lineage>
</organism>
<reference evidence="1" key="1">
    <citation type="submission" date="2022-02" db="EMBL/GenBank/DDBJ databases">
        <title>Plant Genome Project.</title>
        <authorList>
            <person name="Zhang R.-G."/>
        </authorList>
    </citation>
    <scope>NUCLEOTIDE SEQUENCE</scope>
    <source>
        <strain evidence="1">AT1</strain>
    </source>
</reference>
<dbReference type="Proteomes" id="UP001062846">
    <property type="component" value="Chromosome 7"/>
</dbReference>